<dbReference type="STRING" id="332977.SAMN05421740_103664"/>
<organism evidence="8 9">
    <name type="scientific">Parapedobacter koreensis</name>
    <dbReference type="NCBI Taxonomy" id="332977"/>
    <lineage>
        <taxon>Bacteria</taxon>
        <taxon>Pseudomonadati</taxon>
        <taxon>Bacteroidota</taxon>
        <taxon>Sphingobacteriia</taxon>
        <taxon>Sphingobacteriales</taxon>
        <taxon>Sphingobacteriaceae</taxon>
        <taxon>Parapedobacter</taxon>
    </lineage>
</organism>
<dbReference type="AlphaFoldDB" id="A0A1H7MX38"/>
<dbReference type="Proteomes" id="UP000198916">
    <property type="component" value="Unassembled WGS sequence"/>
</dbReference>
<evidence type="ECO:0000256" key="5">
    <source>
        <dbReference type="ARBA" id="ARBA00023244"/>
    </source>
</evidence>
<comment type="catalytic activity">
    <reaction evidence="6">
        <text>precorrin-2 + NAD(+) = sirohydrochlorin + NADH + 2 H(+)</text>
        <dbReference type="Rhea" id="RHEA:15613"/>
        <dbReference type="ChEBI" id="CHEBI:15378"/>
        <dbReference type="ChEBI" id="CHEBI:57540"/>
        <dbReference type="ChEBI" id="CHEBI:57945"/>
        <dbReference type="ChEBI" id="CHEBI:58351"/>
        <dbReference type="ChEBI" id="CHEBI:58827"/>
        <dbReference type="EC" id="1.3.1.76"/>
    </reaction>
</comment>
<sequence>MDNQLFPVFLQLNQLRTLLVGGGNVALEKLYALLGNSPQATIMVVAKEINPEVRAYTVDYPAVHLYERAFDDTDLDGVDLVVVAANNPSLNAHIRQESRKRHLLINVADKPDLCDFYLGSVVKKGNLKLGISTNGKSPTIAKRIKELLNEALPEEIDETLHYMSQLRDLLKGDFTDKVRELNAHTASLLTSKRKHGRISK</sequence>
<proteinExistence type="predicted"/>
<dbReference type="InterPro" id="IPR006367">
    <property type="entry name" value="Sirohaem_synthase_N"/>
</dbReference>
<keyword evidence="9" id="KW-1185">Reference proteome</keyword>
<dbReference type="UniPathway" id="UPA00262">
    <property type="reaction ID" value="UER00222"/>
</dbReference>
<dbReference type="Gene3D" id="3.40.50.720">
    <property type="entry name" value="NAD(P)-binding Rossmann-like Domain"/>
    <property type="match status" value="1"/>
</dbReference>
<dbReference type="SUPFAM" id="SSF51735">
    <property type="entry name" value="NAD(P)-binding Rossmann-fold domains"/>
    <property type="match status" value="1"/>
</dbReference>
<evidence type="ECO:0000256" key="4">
    <source>
        <dbReference type="ARBA" id="ARBA00023027"/>
    </source>
</evidence>
<evidence type="ECO:0000259" key="7">
    <source>
        <dbReference type="Pfam" id="PF14824"/>
    </source>
</evidence>
<reference evidence="9" key="1">
    <citation type="submission" date="2016-10" db="EMBL/GenBank/DDBJ databases">
        <authorList>
            <person name="Varghese N."/>
            <person name="Submissions S."/>
        </authorList>
    </citation>
    <scope>NUCLEOTIDE SEQUENCE [LARGE SCALE GENOMIC DNA]</scope>
    <source>
        <strain evidence="9">Jip14</strain>
    </source>
</reference>
<dbReference type="GO" id="GO:0019354">
    <property type="term" value="P:siroheme biosynthetic process"/>
    <property type="evidence" value="ECO:0007669"/>
    <property type="project" value="UniProtKB-UniPathway"/>
</dbReference>
<comment type="pathway">
    <text evidence="1">Porphyrin-containing compound metabolism; siroheme biosynthesis; sirohydrochlorin from precorrin-2: step 1/1.</text>
</comment>
<keyword evidence="3" id="KW-0560">Oxidoreductase</keyword>
<dbReference type="OrthoDB" id="45564at2"/>
<dbReference type="GO" id="GO:0004325">
    <property type="term" value="F:ferrochelatase activity"/>
    <property type="evidence" value="ECO:0007669"/>
    <property type="project" value="InterPro"/>
</dbReference>
<evidence type="ECO:0000256" key="6">
    <source>
        <dbReference type="ARBA" id="ARBA00047561"/>
    </source>
</evidence>
<dbReference type="InterPro" id="IPR036291">
    <property type="entry name" value="NAD(P)-bd_dom_sf"/>
</dbReference>
<dbReference type="Pfam" id="PF13241">
    <property type="entry name" value="NAD_binding_7"/>
    <property type="match status" value="1"/>
</dbReference>
<dbReference type="EC" id="1.3.1.76" evidence="2"/>
<feature type="domain" description="Siroheme synthase central" evidence="7">
    <location>
        <begin position="125"/>
        <end position="149"/>
    </location>
</feature>
<dbReference type="InterPro" id="IPR028161">
    <property type="entry name" value="Met8-like"/>
</dbReference>
<keyword evidence="5" id="KW-0627">Porphyrin biosynthesis</keyword>
<dbReference type="NCBIfam" id="TIGR01470">
    <property type="entry name" value="cysG_Nterm"/>
    <property type="match status" value="1"/>
</dbReference>
<dbReference type="Pfam" id="PF14824">
    <property type="entry name" value="Sirohm_synth_M"/>
    <property type="match status" value="1"/>
</dbReference>
<evidence type="ECO:0000313" key="8">
    <source>
        <dbReference type="EMBL" id="SEL15348.1"/>
    </source>
</evidence>
<dbReference type="RefSeq" id="WP_090605286.1">
    <property type="nucleotide sequence ID" value="NZ_FNZR01000003.1"/>
</dbReference>
<gene>
    <name evidence="8" type="ORF">SAMN05421740_103664</name>
</gene>
<evidence type="ECO:0000256" key="1">
    <source>
        <dbReference type="ARBA" id="ARBA00005010"/>
    </source>
</evidence>
<dbReference type="PANTHER" id="PTHR35330:SF1">
    <property type="entry name" value="SIROHEME BIOSYNTHESIS PROTEIN MET8"/>
    <property type="match status" value="1"/>
</dbReference>
<dbReference type="PANTHER" id="PTHR35330">
    <property type="entry name" value="SIROHEME BIOSYNTHESIS PROTEIN MET8"/>
    <property type="match status" value="1"/>
</dbReference>
<evidence type="ECO:0000256" key="3">
    <source>
        <dbReference type="ARBA" id="ARBA00023002"/>
    </source>
</evidence>
<name>A0A1H7MX38_9SPHI</name>
<evidence type="ECO:0000313" key="9">
    <source>
        <dbReference type="Proteomes" id="UP000198916"/>
    </source>
</evidence>
<accession>A0A1H7MX38</accession>
<dbReference type="EMBL" id="FNZR01000003">
    <property type="protein sequence ID" value="SEL15348.1"/>
    <property type="molecule type" value="Genomic_DNA"/>
</dbReference>
<keyword evidence="4" id="KW-0520">NAD</keyword>
<dbReference type="InterPro" id="IPR028281">
    <property type="entry name" value="Sirohaem_synthase_central"/>
</dbReference>
<protein>
    <recommendedName>
        <fullName evidence="2">precorrin-2 dehydrogenase</fullName>
        <ecNumber evidence="2">1.3.1.76</ecNumber>
    </recommendedName>
</protein>
<dbReference type="SUPFAM" id="SSF75615">
    <property type="entry name" value="Siroheme synthase middle domains-like"/>
    <property type="match status" value="1"/>
</dbReference>
<dbReference type="GO" id="GO:0043115">
    <property type="term" value="F:precorrin-2 dehydrogenase activity"/>
    <property type="evidence" value="ECO:0007669"/>
    <property type="project" value="UniProtKB-EC"/>
</dbReference>
<dbReference type="InterPro" id="IPR042518">
    <property type="entry name" value="SirC_C"/>
</dbReference>
<dbReference type="Gene3D" id="1.10.8.610">
    <property type="entry name" value="SirC, precorrin-2 dehydrogenase, C-terminal helical domain-like"/>
    <property type="match status" value="1"/>
</dbReference>
<evidence type="ECO:0000256" key="2">
    <source>
        <dbReference type="ARBA" id="ARBA00012400"/>
    </source>
</evidence>